<evidence type="ECO:0000259" key="1">
    <source>
        <dbReference type="Pfam" id="PF05028"/>
    </source>
</evidence>
<dbReference type="InterPro" id="IPR046372">
    <property type="entry name" value="PARG_cat_C"/>
</dbReference>
<name>A0A1V0S962_9VIRU</name>
<dbReference type="GO" id="GO:0005975">
    <property type="term" value="P:carbohydrate metabolic process"/>
    <property type="evidence" value="ECO:0007669"/>
    <property type="project" value="InterPro"/>
</dbReference>
<gene>
    <name evidence="2" type="ORF">Catovirus_1_297</name>
</gene>
<accession>A0A1V0S962</accession>
<feature type="domain" description="PARG catalytic Macro" evidence="1">
    <location>
        <begin position="25"/>
        <end position="182"/>
    </location>
</feature>
<dbReference type="GO" id="GO:0009225">
    <property type="term" value="P:nucleotide-sugar metabolic process"/>
    <property type="evidence" value="ECO:0007669"/>
    <property type="project" value="TreeGrafter"/>
</dbReference>
<dbReference type="PANTHER" id="PTHR12837">
    <property type="entry name" value="POLY ADP-RIBOSE GLYCOHYDROLASE"/>
    <property type="match status" value="1"/>
</dbReference>
<dbReference type="Pfam" id="PF05028">
    <property type="entry name" value="PARG_cat_C"/>
    <property type="match status" value="1"/>
</dbReference>
<organism evidence="2">
    <name type="scientific">Catovirus CTV1</name>
    <dbReference type="NCBI Taxonomy" id="1977631"/>
    <lineage>
        <taxon>Viruses</taxon>
        <taxon>Varidnaviria</taxon>
        <taxon>Bamfordvirae</taxon>
        <taxon>Nucleocytoviricota</taxon>
        <taxon>Megaviricetes</taxon>
        <taxon>Imitervirales</taxon>
        <taxon>Mimiviridae</taxon>
        <taxon>Klosneuvirinae</taxon>
        <taxon>Catovirus</taxon>
    </lineage>
</organism>
<dbReference type="PANTHER" id="PTHR12837:SF0">
    <property type="entry name" value="POLY(ADP-RIBOSE) GLYCOHYDROLASE"/>
    <property type="match status" value="1"/>
</dbReference>
<dbReference type="GO" id="GO:1990966">
    <property type="term" value="P:ATP generation from poly-ADP-D-ribose"/>
    <property type="evidence" value="ECO:0007669"/>
    <property type="project" value="TreeGrafter"/>
</dbReference>
<proteinExistence type="predicted"/>
<keyword evidence="2" id="KW-0378">Hydrolase</keyword>
<dbReference type="GO" id="GO:0004649">
    <property type="term" value="F:poly(ADP-ribose) glycohydrolase activity"/>
    <property type="evidence" value="ECO:0007669"/>
    <property type="project" value="InterPro"/>
</dbReference>
<dbReference type="EMBL" id="KY684083">
    <property type="protein sequence ID" value="ARF08247.1"/>
    <property type="molecule type" value="Genomic_DNA"/>
</dbReference>
<protein>
    <submittedName>
        <fullName evidence="2">Poly ADP-ribose glycohydrolase PARG</fullName>
    </submittedName>
</protein>
<evidence type="ECO:0000313" key="2">
    <source>
        <dbReference type="EMBL" id="ARF08247.1"/>
    </source>
</evidence>
<dbReference type="InterPro" id="IPR007724">
    <property type="entry name" value="Poly_GlycHdrlase"/>
</dbReference>
<dbReference type="GO" id="GO:0006282">
    <property type="term" value="P:regulation of DNA repair"/>
    <property type="evidence" value="ECO:0007669"/>
    <property type="project" value="InterPro"/>
</dbReference>
<reference evidence="2" key="1">
    <citation type="journal article" date="2017" name="Science">
        <title>Giant viruses with an expanded complement of translation system components.</title>
        <authorList>
            <person name="Schulz F."/>
            <person name="Yutin N."/>
            <person name="Ivanova N.N."/>
            <person name="Ortega D.R."/>
            <person name="Lee T.K."/>
            <person name="Vierheilig J."/>
            <person name="Daims H."/>
            <person name="Horn M."/>
            <person name="Wagner M."/>
            <person name="Jensen G.J."/>
            <person name="Kyrpides N.C."/>
            <person name="Koonin E.V."/>
            <person name="Woyke T."/>
        </authorList>
    </citation>
    <scope>NUCLEOTIDE SEQUENCE</scope>
    <source>
        <strain evidence="2">CTV1</strain>
    </source>
</reference>
<sequence length="184" mass="20652">MSDDNIIWNLNEFNTFENKFPTINIKIEDSIINNKVVFSNKIIGAGPYGTQEELIFGSHPEAIVFSLVTDQLKENEAIVTFNVVRFADYVGYGSNVTFSKYCNNQICNLICMDALDFGENPSMCETNILREINKCYAGFRAFQGSDIATGKWGCGVFGGTVELKKKIQSFVAHKLNIKLEFCEP</sequence>